<comment type="caution">
    <text evidence="1">The sequence shown here is derived from an EMBL/GenBank/DDBJ whole genome shotgun (WGS) entry which is preliminary data.</text>
</comment>
<dbReference type="RefSeq" id="WP_260348185.1">
    <property type="nucleotide sequence ID" value="NZ_JAOAOS010000004.1"/>
</dbReference>
<organism evidence="1 2">
    <name type="scientific">Bosea minatitlanensis</name>
    <dbReference type="NCBI Taxonomy" id="128782"/>
    <lineage>
        <taxon>Bacteria</taxon>
        <taxon>Pseudomonadati</taxon>
        <taxon>Pseudomonadota</taxon>
        <taxon>Alphaproteobacteria</taxon>
        <taxon>Hyphomicrobiales</taxon>
        <taxon>Boseaceae</taxon>
        <taxon>Bosea</taxon>
    </lineage>
</organism>
<dbReference type="EMBL" id="JBHSLI010000004">
    <property type="protein sequence ID" value="MFC5293585.1"/>
    <property type="molecule type" value="Genomic_DNA"/>
</dbReference>
<sequence>MTEQAAISDSPRFIRFQGVLSKLASDPDEAKQFASTVNGPETFASYLSQKGIAVSASEAETVYGALHELAGTLPHQGGAERPLGDNELGEVVGGGWGWVAIGAVAGLALGAVTGGVGLALAGAAFEVIGTATIGAVGGGLVGAGSGAAVGGIAQTIKNALS</sequence>
<evidence type="ECO:0000313" key="1">
    <source>
        <dbReference type="EMBL" id="MFC5293585.1"/>
    </source>
</evidence>
<reference evidence="2" key="1">
    <citation type="journal article" date="2019" name="Int. J. Syst. Evol. Microbiol.">
        <title>The Global Catalogue of Microorganisms (GCM) 10K type strain sequencing project: providing services to taxonomists for standard genome sequencing and annotation.</title>
        <authorList>
            <consortium name="The Broad Institute Genomics Platform"/>
            <consortium name="The Broad Institute Genome Sequencing Center for Infectious Disease"/>
            <person name="Wu L."/>
            <person name="Ma J."/>
        </authorList>
    </citation>
    <scope>NUCLEOTIDE SEQUENCE [LARGE SCALE GENOMIC DNA]</scope>
    <source>
        <strain evidence="2">CGMCC 1.15643</strain>
    </source>
</reference>
<evidence type="ECO:0000313" key="2">
    <source>
        <dbReference type="Proteomes" id="UP001595976"/>
    </source>
</evidence>
<protein>
    <submittedName>
        <fullName evidence="1">Uncharacterized protein</fullName>
    </submittedName>
</protein>
<accession>A0ABW0F6S9</accession>
<gene>
    <name evidence="1" type="ORF">ACFPK2_11360</name>
</gene>
<keyword evidence="2" id="KW-1185">Reference proteome</keyword>
<name>A0ABW0F6S9_9HYPH</name>
<proteinExistence type="predicted"/>
<dbReference type="Proteomes" id="UP001595976">
    <property type="component" value="Unassembled WGS sequence"/>
</dbReference>